<keyword evidence="11" id="KW-0472">Membrane</keyword>
<evidence type="ECO:0000256" key="11">
    <source>
        <dbReference type="SAM" id="Phobius"/>
    </source>
</evidence>
<dbReference type="GO" id="GO:0004497">
    <property type="term" value="F:monooxygenase activity"/>
    <property type="evidence" value="ECO:0007669"/>
    <property type="project" value="UniProtKB-KW"/>
</dbReference>
<dbReference type="EMBL" id="KN837269">
    <property type="protein sequence ID" value="KIJ30104.1"/>
    <property type="molecule type" value="Genomic_DNA"/>
</dbReference>
<evidence type="ECO:0000256" key="1">
    <source>
        <dbReference type="ARBA" id="ARBA00001971"/>
    </source>
</evidence>
<dbReference type="PROSITE" id="PS00086">
    <property type="entry name" value="CYTOCHROME_P450"/>
    <property type="match status" value="1"/>
</dbReference>
<evidence type="ECO:0000313" key="12">
    <source>
        <dbReference type="EMBL" id="KIJ30104.1"/>
    </source>
</evidence>
<dbReference type="InterPro" id="IPR001128">
    <property type="entry name" value="Cyt_P450"/>
</dbReference>
<evidence type="ECO:0000256" key="5">
    <source>
        <dbReference type="ARBA" id="ARBA00022723"/>
    </source>
</evidence>
<evidence type="ECO:0000313" key="13">
    <source>
        <dbReference type="EMBL" id="KIJ37965.1"/>
    </source>
</evidence>
<dbReference type="AlphaFoldDB" id="A0A0C9VJW7"/>
<accession>A0A0C9VJW7</accession>
<dbReference type="PANTHER" id="PTHR46300:SF5">
    <property type="entry name" value="CYTOCHROME P450"/>
    <property type="match status" value="1"/>
</dbReference>
<dbReference type="EMBL" id="KN837164">
    <property type="protein sequence ID" value="KIJ37965.1"/>
    <property type="molecule type" value="Genomic_DNA"/>
</dbReference>
<dbReference type="PRINTS" id="PR00463">
    <property type="entry name" value="EP450I"/>
</dbReference>
<evidence type="ECO:0000256" key="7">
    <source>
        <dbReference type="ARBA" id="ARBA00023004"/>
    </source>
</evidence>
<evidence type="ECO:0008006" key="15">
    <source>
        <dbReference type="Google" id="ProtNLM"/>
    </source>
</evidence>
<dbReference type="SUPFAM" id="SSF48264">
    <property type="entry name" value="Cytochrome P450"/>
    <property type="match status" value="1"/>
</dbReference>
<name>A0A0C9VJW7_SPHS4</name>
<evidence type="ECO:0000256" key="8">
    <source>
        <dbReference type="ARBA" id="ARBA00023033"/>
    </source>
</evidence>
<dbReference type="Proteomes" id="UP000054279">
    <property type="component" value="Unassembled WGS sequence"/>
</dbReference>
<keyword evidence="7 9" id="KW-0408">Iron</keyword>
<feature type="binding site" description="axial binding residue" evidence="9">
    <location>
        <position position="92"/>
    </location>
    <ligand>
        <name>heme</name>
        <dbReference type="ChEBI" id="CHEBI:30413"/>
    </ligand>
    <ligandPart>
        <name>Fe</name>
        <dbReference type="ChEBI" id="CHEBI:18248"/>
    </ligandPart>
</feature>
<reference evidence="13 14" key="1">
    <citation type="submission" date="2014-06" db="EMBL/GenBank/DDBJ databases">
        <title>Evolutionary Origins and Diversification of the Mycorrhizal Mutualists.</title>
        <authorList>
            <consortium name="DOE Joint Genome Institute"/>
            <consortium name="Mycorrhizal Genomics Consortium"/>
            <person name="Kohler A."/>
            <person name="Kuo A."/>
            <person name="Nagy L.G."/>
            <person name="Floudas D."/>
            <person name="Copeland A."/>
            <person name="Barry K.W."/>
            <person name="Cichocki N."/>
            <person name="Veneault-Fourrey C."/>
            <person name="LaButti K."/>
            <person name="Lindquist E.A."/>
            <person name="Lipzen A."/>
            <person name="Lundell T."/>
            <person name="Morin E."/>
            <person name="Murat C."/>
            <person name="Riley R."/>
            <person name="Ohm R."/>
            <person name="Sun H."/>
            <person name="Tunlid A."/>
            <person name="Henrissat B."/>
            <person name="Grigoriev I.V."/>
            <person name="Hibbett D.S."/>
            <person name="Martin F."/>
        </authorList>
    </citation>
    <scope>NUCLEOTIDE SEQUENCE [LARGE SCALE GENOMIC DNA]</scope>
    <source>
        <strain evidence="13 14">SS14</strain>
    </source>
</reference>
<feature type="transmembrane region" description="Helical" evidence="11">
    <location>
        <begin position="96"/>
        <end position="115"/>
    </location>
</feature>
<evidence type="ECO:0000256" key="10">
    <source>
        <dbReference type="RuleBase" id="RU000461"/>
    </source>
</evidence>
<dbReference type="OrthoDB" id="3934656at2759"/>
<keyword evidence="5 9" id="KW-0479">Metal-binding</keyword>
<keyword evidence="8 10" id="KW-0503">Monooxygenase</keyword>
<evidence type="ECO:0000256" key="3">
    <source>
        <dbReference type="ARBA" id="ARBA00010617"/>
    </source>
</evidence>
<dbReference type="InterPro" id="IPR036396">
    <property type="entry name" value="Cyt_P450_sf"/>
</dbReference>
<dbReference type="Pfam" id="PF00067">
    <property type="entry name" value="p450"/>
    <property type="match status" value="1"/>
</dbReference>
<dbReference type="HOGENOM" id="CLU_1928872_0_0_1"/>
<evidence type="ECO:0000313" key="14">
    <source>
        <dbReference type="Proteomes" id="UP000054279"/>
    </source>
</evidence>
<evidence type="ECO:0000256" key="2">
    <source>
        <dbReference type="ARBA" id="ARBA00005179"/>
    </source>
</evidence>
<keyword evidence="4 9" id="KW-0349">Heme</keyword>
<dbReference type="GO" id="GO:0016705">
    <property type="term" value="F:oxidoreductase activity, acting on paired donors, with incorporation or reduction of molecular oxygen"/>
    <property type="evidence" value="ECO:0007669"/>
    <property type="project" value="InterPro"/>
</dbReference>
<evidence type="ECO:0000256" key="4">
    <source>
        <dbReference type="ARBA" id="ARBA00022617"/>
    </source>
</evidence>
<dbReference type="Gene3D" id="1.10.630.10">
    <property type="entry name" value="Cytochrome P450"/>
    <property type="match status" value="1"/>
</dbReference>
<feature type="non-terminal residue" evidence="13">
    <location>
        <position position="131"/>
    </location>
</feature>
<dbReference type="InterPro" id="IPR002401">
    <property type="entry name" value="Cyt_P450_E_grp-I"/>
</dbReference>
<keyword evidence="11" id="KW-0812">Transmembrane</keyword>
<comment type="cofactor">
    <cofactor evidence="1 9">
        <name>heme</name>
        <dbReference type="ChEBI" id="CHEBI:30413"/>
    </cofactor>
</comment>
<gene>
    <name evidence="13" type="ORF">M422DRAFT_147628</name>
    <name evidence="12" type="ORF">M422DRAFT_97003</name>
</gene>
<keyword evidence="11" id="KW-1133">Transmembrane helix</keyword>
<comment type="pathway">
    <text evidence="2">Secondary metabolite biosynthesis.</text>
</comment>
<keyword evidence="14" id="KW-1185">Reference proteome</keyword>
<dbReference type="InterPro" id="IPR050364">
    <property type="entry name" value="Cytochrome_P450_fung"/>
</dbReference>
<dbReference type="InterPro" id="IPR017972">
    <property type="entry name" value="Cyt_P450_CS"/>
</dbReference>
<keyword evidence="6 10" id="KW-0560">Oxidoreductase</keyword>
<dbReference type="GO" id="GO:0005506">
    <property type="term" value="F:iron ion binding"/>
    <property type="evidence" value="ECO:0007669"/>
    <property type="project" value="InterPro"/>
</dbReference>
<protein>
    <recommendedName>
        <fullName evidence="15">Cytochrome P450</fullName>
    </recommendedName>
</protein>
<dbReference type="GO" id="GO:0020037">
    <property type="term" value="F:heme binding"/>
    <property type="evidence" value="ECO:0007669"/>
    <property type="project" value="InterPro"/>
</dbReference>
<organism evidence="13 14">
    <name type="scientific">Sphaerobolus stellatus (strain SS14)</name>
    <dbReference type="NCBI Taxonomy" id="990650"/>
    <lineage>
        <taxon>Eukaryota</taxon>
        <taxon>Fungi</taxon>
        <taxon>Dikarya</taxon>
        <taxon>Basidiomycota</taxon>
        <taxon>Agaricomycotina</taxon>
        <taxon>Agaricomycetes</taxon>
        <taxon>Phallomycetidae</taxon>
        <taxon>Geastrales</taxon>
        <taxon>Sphaerobolaceae</taxon>
        <taxon>Sphaerobolus</taxon>
    </lineage>
</organism>
<dbReference type="PANTHER" id="PTHR46300">
    <property type="entry name" value="P450, PUTATIVE (EUROFUNG)-RELATED-RELATED"/>
    <property type="match status" value="1"/>
</dbReference>
<evidence type="ECO:0000256" key="9">
    <source>
        <dbReference type="PIRSR" id="PIRSR602401-1"/>
    </source>
</evidence>
<proteinExistence type="inferred from homology"/>
<evidence type="ECO:0000256" key="6">
    <source>
        <dbReference type="ARBA" id="ARBA00023002"/>
    </source>
</evidence>
<sequence>DRTSLPYVEATLRETLRWFVITPAGKYMRIAHATTEDDVYNGFFIPKSKAIARDESRYQDPHTFNPSRFLTPGGKLNDDNMQYLFGFGQRICPGRLLVEASLLIAVTSILVAVQIRKAKTNGVRTLKSFPN</sequence>
<feature type="non-terminal residue" evidence="13">
    <location>
        <position position="1"/>
    </location>
</feature>
<comment type="similarity">
    <text evidence="3 10">Belongs to the cytochrome P450 family.</text>
</comment>